<dbReference type="Gene3D" id="3.40.430.10">
    <property type="entry name" value="Dihydrofolate Reductase, subunit A"/>
    <property type="match status" value="1"/>
</dbReference>
<dbReference type="InterPro" id="IPR050765">
    <property type="entry name" value="Riboflavin_Biosynth_HTPR"/>
</dbReference>
<dbReference type="Pfam" id="PF01872">
    <property type="entry name" value="RibD_C"/>
    <property type="match status" value="1"/>
</dbReference>
<dbReference type="OrthoDB" id="2313602at2"/>
<name>A0A4V3CA78_9ACTN</name>
<dbReference type="RefSeq" id="WP_133800573.1">
    <property type="nucleotide sequence ID" value="NZ_SNWQ01000006.1"/>
</dbReference>
<dbReference type="Proteomes" id="UP000295388">
    <property type="component" value="Unassembled WGS sequence"/>
</dbReference>
<proteinExistence type="predicted"/>
<dbReference type="PANTHER" id="PTHR38011:SF12">
    <property type="entry name" value="BIFUNCTIONAL DEAMINASE-REDUCTASE DOMAIN PROTEIN"/>
    <property type="match status" value="1"/>
</dbReference>
<gene>
    <name evidence="2" type="ORF">EV643_106156</name>
</gene>
<evidence type="ECO:0000313" key="3">
    <source>
        <dbReference type="Proteomes" id="UP000295388"/>
    </source>
</evidence>
<reference evidence="2 3" key="1">
    <citation type="submission" date="2019-03" db="EMBL/GenBank/DDBJ databases">
        <title>Genomic Encyclopedia of Type Strains, Phase III (KMG-III): the genomes of soil and plant-associated and newly described type strains.</title>
        <authorList>
            <person name="Whitman W."/>
        </authorList>
    </citation>
    <scope>NUCLEOTIDE SEQUENCE [LARGE SCALE GENOMIC DNA]</scope>
    <source>
        <strain evidence="2 3">VKM Ac-2527</strain>
    </source>
</reference>
<evidence type="ECO:0000313" key="2">
    <source>
        <dbReference type="EMBL" id="TDO49187.1"/>
    </source>
</evidence>
<dbReference type="InterPro" id="IPR002734">
    <property type="entry name" value="RibDG_C"/>
</dbReference>
<dbReference type="GO" id="GO:0009231">
    <property type="term" value="P:riboflavin biosynthetic process"/>
    <property type="evidence" value="ECO:0007669"/>
    <property type="project" value="InterPro"/>
</dbReference>
<protein>
    <submittedName>
        <fullName evidence="2">Dihydrofolate reductase</fullName>
    </submittedName>
</protein>
<dbReference type="GO" id="GO:0008703">
    <property type="term" value="F:5-amino-6-(5-phosphoribosylamino)uracil reductase activity"/>
    <property type="evidence" value="ECO:0007669"/>
    <property type="project" value="InterPro"/>
</dbReference>
<evidence type="ECO:0000259" key="1">
    <source>
        <dbReference type="Pfam" id="PF01872"/>
    </source>
</evidence>
<dbReference type="AlphaFoldDB" id="A0A4V3CA78"/>
<sequence>MGQVIIDISMSLDGYVTGPNVSLDNGMGDDGMVLHSWVFEDATAEDRAVLDRAFEWTGAVIQGRVLFDIIDGPHGWSDEMGYGAKPTGEVNPPIFVVTHSAPEKTRLGDRFRFVTDGVKSAIDQAREAAGDKNVVVMGGGEICHAVLAAGLADVLLLHVAPVVLGQGTPLFPSGGGPRTDLELVEAVSTPNAQHLTYRVTGTKEY</sequence>
<dbReference type="InterPro" id="IPR024072">
    <property type="entry name" value="DHFR-like_dom_sf"/>
</dbReference>
<dbReference type="EMBL" id="SNWQ01000006">
    <property type="protein sequence ID" value="TDO49187.1"/>
    <property type="molecule type" value="Genomic_DNA"/>
</dbReference>
<feature type="domain" description="Bacterial bifunctional deaminase-reductase C-terminal" evidence="1">
    <location>
        <begin position="4"/>
        <end position="190"/>
    </location>
</feature>
<accession>A0A4V3CA78</accession>
<keyword evidence="3" id="KW-1185">Reference proteome</keyword>
<dbReference type="PANTHER" id="PTHR38011">
    <property type="entry name" value="DIHYDROFOLATE REDUCTASE FAMILY PROTEIN (AFU_ORTHOLOGUE AFUA_8G06820)"/>
    <property type="match status" value="1"/>
</dbReference>
<comment type="caution">
    <text evidence="2">The sequence shown here is derived from an EMBL/GenBank/DDBJ whole genome shotgun (WGS) entry which is preliminary data.</text>
</comment>
<organism evidence="2 3">
    <name type="scientific">Kribbella caucasensis</name>
    <dbReference type="NCBI Taxonomy" id="2512215"/>
    <lineage>
        <taxon>Bacteria</taxon>
        <taxon>Bacillati</taxon>
        <taxon>Actinomycetota</taxon>
        <taxon>Actinomycetes</taxon>
        <taxon>Propionibacteriales</taxon>
        <taxon>Kribbellaceae</taxon>
        <taxon>Kribbella</taxon>
    </lineage>
</organism>
<dbReference type="SUPFAM" id="SSF53597">
    <property type="entry name" value="Dihydrofolate reductase-like"/>
    <property type="match status" value="1"/>
</dbReference>